<dbReference type="Proteomes" id="UP000184465">
    <property type="component" value="Unassembled WGS sequence"/>
</dbReference>
<dbReference type="InterPro" id="IPR040570">
    <property type="entry name" value="LAL_C2"/>
</dbReference>
<feature type="domain" description="ATP-grasp" evidence="5">
    <location>
        <begin position="110"/>
        <end position="309"/>
    </location>
</feature>
<dbReference type="Gene3D" id="3.40.50.20">
    <property type="match status" value="1"/>
</dbReference>
<evidence type="ECO:0000259" key="5">
    <source>
        <dbReference type="PROSITE" id="PS50975"/>
    </source>
</evidence>
<sequence>MRKNILFLGTGTYKKNIFKHVGAKNNIYLLTNKTPTWENDFICDYRIIDTFNKLDTLKSAMELESLYGIDGAMIIAEPYVEVAGVIFDALGFPGVSEEVSRNCRNKFEMKKCFINHGVPVAEGFQVHTKDEFIRAALKMDNSFIVKPIASWGSYGVKRVRNKSKKYLEKIYNEIIEHTYRMNKSTVLLVEEYLDGKELSVEALVYDGEVFPLAINDKPTPLEGPYFFDLDYVINFENSQEEEKEIFEITKKALKALGIQNGAAHLEMRCTSRGYKVLEAACRLGGGSIPDAVEKAVGVNMYEQYMNIALGIKPQISKHKLMCAGVRIIYRYKEGIIKAINNVEEVCMWDGIEDISIRVKPGYKIILPPKNYKISLGYIFATGNSLRGVTDLLKRADEKISFQI</sequence>
<name>A0A1M6QH48_PARC5</name>
<organism evidence="6 7">
    <name type="scientific">Paramaledivibacter caminithermalis (strain DSM 15212 / CIP 107654 / DViRD3)</name>
    <name type="common">Clostridium caminithermale</name>
    <dbReference type="NCBI Taxonomy" id="1121301"/>
    <lineage>
        <taxon>Bacteria</taxon>
        <taxon>Bacillati</taxon>
        <taxon>Bacillota</taxon>
        <taxon>Clostridia</taxon>
        <taxon>Peptostreptococcales</taxon>
        <taxon>Caminicellaceae</taxon>
        <taxon>Paramaledivibacter</taxon>
    </lineage>
</organism>
<keyword evidence="2 4" id="KW-0547">Nucleotide-binding</keyword>
<dbReference type="SUPFAM" id="SSF56059">
    <property type="entry name" value="Glutathione synthetase ATP-binding domain-like"/>
    <property type="match status" value="1"/>
</dbReference>
<keyword evidence="1" id="KW-0436">Ligase</keyword>
<evidence type="ECO:0000256" key="1">
    <source>
        <dbReference type="ARBA" id="ARBA00022598"/>
    </source>
</evidence>
<dbReference type="InterPro" id="IPR052032">
    <property type="entry name" value="ATP-dep_AA_Ligase"/>
</dbReference>
<evidence type="ECO:0000256" key="3">
    <source>
        <dbReference type="ARBA" id="ARBA00022840"/>
    </source>
</evidence>
<gene>
    <name evidence="6" type="ORF">SAMN02745912_02571</name>
</gene>
<evidence type="ECO:0000313" key="7">
    <source>
        <dbReference type="Proteomes" id="UP000184465"/>
    </source>
</evidence>
<dbReference type="Pfam" id="PF13535">
    <property type="entry name" value="ATP-grasp_4"/>
    <property type="match status" value="1"/>
</dbReference>
<dbReference type="STRING" id="1121301.SAMN02745912_02571"/>
<evidence type="ECO:0000313" key="6">
    <source>
        <dbReference type="EMBL" id="SHK19367.1"/>
    </source>
</evidence>
<protein>
    <submittedName>
        <fullName evidence="6">ATP-grasp domain-containing protein</fullName>
    </submittedName>
</protein>
<reference evidence="6 7" key="1">
    <citation type="submission" date="2016-11" db="EMBL/GenBank/DDBJ databases">
        <authorList>
            <person name="Jaros S."/>
            <person name="Januszkiewicz K."/>
            <person name="Wedrychowicz H."/>
        </authorList>
    </citation>
    <scope>NUCLEOTIDE SEQUENCE [LARGE SCALE GENOMIC DNA]</scope>
    <source>
        <strain evidence="6 7">DSM 15212</strain>
    </source>
</reference>
<dbReference type="PANTHER" id="PTHR43585">
    <property type="entry name" value="FUMIPYRROLE BIOSYNTHESIS PROTEIN C"/>
    <property type="match status" value="1"/>
</dbReference>
<dbReference type="InterPro" id="IPR013815">
    <property type="entry name" value="ATP_grasp_subdomain_1"/>
</dbReference>
<keyword evidence="7" id="KW-1185">Reference proteome</keyword>
<dbReference type="Pfam" id="PF18603">
    <property type="entry name" value="LAL_C2"/>
    <property type="match status" value="1"/>
</dbReference>
<dbReference type="AlphaFoldDB" id="A0A1M6QH48"/>
<dbReference type="Gene3D" id="3.30.1490.20">
    <property type="entry name" value="ATP-grasp fold, A domain"/>
    <property type="match status" value="1"/>
</dbReference>
<dbReference type="EMBL" id="FRAG01000034">
    <property type="protein sequence ID" value="SHK19367.1"/>
    <property type="molecule type" value="Genomic_DNA"/>
</dbReference>
<proteinExistence type="predicted"/>
<keyword evidence="3 4" id="KW-0067">ATP-binding</keyword>
<dbReference type="InterPro" id="IPR011761">
    <property type="entry name" value="ATP-grasp"/>
</dbReference>
<dbReference type="PROSITE" id="PS50975">
    <property type="entry name" value="ATP_GRASP"/>
    <property type="match status" value="1"/>
</dbReference>
<dbReference type="GO" id="GO:0046872">
    <property type="term" value="F:metal ion binding"/>
    <property type="evidence" value="ECO:0007669"/>
    <property type="project" value="InterPro"/>
</dbReference>
<dbReference type="RefSeq" id="WP_073150716.1">
    <property type="nucleotide sequence ID" value="NZ_FRAG01000034.1"/>
</dbReference>
<accession>A0A1M6QH48</accession>
<dbReference type="Gene3D" id="3.30.470.20">
    <property type="entry name" value="ATP-grasp fold, B domain"/>
    <property type="match status" value="1"/>
</dbReference>
<dbReference type="PANTHER" id="PTHR43585:SF2">
    <property type="entry name" value="ATP-GRASP ENZYME FSQD"/>
    <property type="match status" value="1"/>
</dbReference>
<dbReference type="OrthoDB" id="9803907at2"/>
<evidence type="ECO:0000256" key="2">
    <source>
        <dbReference type="ARBA" id="ARBA00022741"/>
    </source>
</evidence>
<evidence type="ECO:0000256" key="4">
    <source>
        <dbReference type="PROSITE-ProRule" id="PRU00409"/>
    </source>
</evidence>
<dbReference type="GO" id="GO:0016874">
    <property type="term" value="F:ligase activity"/>
    <property type="evidence" value="ECO:0007669"/>
    <property type="project" value="UniProtKB-KW"/>
</dbReference>
<dbReference type="GO" id="GO:0005524">
    <property type="term" value="F:ATP binding"/>
    <property type="evidence" value="ECO:0007669"/>
    <property type="project" value="UniProtKB-UniRule"/>
</dbReference>